<name>A0ABU9ITK3_9FLAO</name>
<keyword evidence="2" id="KW-1185">Reference proteome</keyword>
<organism evidence="1 2">
    <name type="scientific">Flavobacterium calami</name>
    <dbReference type="NCBI Taxonomy" id="3139144"/>
    <lineage>
        <taxon>Bacteria</taxon>
        <taxon>Pseudomonadati</taxon>
        <taxon>Bacteroidota</taxon>
        <taxon>Flavobacteriia</taxon>
        <taxon>Flavobacteriales</taxon>
        <taxon>Flavobacteriaceae</taxon>
        <taxon>Flavobacterium</taxon>
    </lineage>
</organism>
<dbReference type="EMBL" id="JBBYHS010000014">
    <property type="protein sequence ID" value="MEL1254977.1"/>
    <property type="molecule type" value="Genomic_DNA"/>
</dbReference>
<proteinExistence type="predicted"/>
<accession>A0ABU9ITK3</accession>
<comment type="caution">
    <text evidence="1">The sequence shown here is derived from an EMBL/GenBank/DDBJ whole genome shotgun (WGS) entry which is preliminary data.</text>
</comment>
<sequence>MEKTTPNDCPVIIPPPGVEIPTEFTKTTYVGEIKFPLNKSTDLFSPVVQAFLVDGIITVNAVVFVDSKIAKSTEFTVVQNCYVDIEGDPQLQFFVCYNLDDKDAAKNFWVYEVNFQVQPIMPFDILKIESIQTFLWDVDPIGSRGTVTIVQQGT</sequence>
<evidence type="ECO:0000313" key="1">
    <source>
        <dbReference type="EMBL" id="MEL1254977.1"/>
    </source>
</evidence>
<protein>
    <submittedName>
        <fullName evidence="1">Uncharacterized protein</fullName>
    </submittedName>
</protein>
<evidence type="ECO:0000313" key="2">
    <source>
        <dbReference type="Proteomes" id="UP001485226"/>
    </source>
</evidence>
<dbReference type="Proteomes" id="UP001485226">
    <property type="component" value="Unassembled WGS sequence"/>
</dbReference>
<gene>
    <name evidence="1" type="ORF">AAEO57_14400</name>
</gene>
<dbReference type="RefSeq" id="WP_341693726.1">
    <property type="nucleotide sequence ID" value="NZ_JBBYHS010000014.1"/>
</dbReference>
<reference evidence="1 2" key="1">
    <citation type="submission" date="2024-04" db="EMBL/GenBank/DDBJ databases">
        <title>Flavobacterium sp. DGU38 16S ribosomal RNA gene Genome sequencing and assembly.</title>
        <authorList>
            <person name="Park S."/>
        </authorList>
    </citation>
    <scope>NUCLEOTIDE SEQUENCE [LARGE SCALE GENOMIC DNA]</scope>
    <source>
        <strain evidence="1 2">DGU38</strain>
    </source>
</reference>